<evidence type="ECO:0000313" key="2">
    <source>
        <dbReference type="Proteomes" id="UP000023152"/>
    </source>
</evidence>
<name>X6LG33_RETFI</name>
<dbReference type="Proteomes" id="UP000023152">
    <property type="component" value="Unassembled WGS sequence"/>
</dbReference>
<sequence>MELDKSLMMRMHMKQQDQEILLGIIQKQLKEVLIENSLLYWTAGQKVQHSNVYEKGLKELQAQLTTYWDYITAEELKHKCPELMDDWSCSVVDRLMNLKSISSNSCCEMSLVVGHEEKSQ</sequence>
<dbReference type="EMBL" id="ASPP01039662">
    <property type="protein sequence ID" value="ETO00923.1"/>
    <property type="molecule type" value="Genomic_DNA"/>
</dbReference>
<evidence type="ECO:0000313" key="1">
    <source>
        <dbReference type="EMBL" id="ETO00923.1"/>
    </source>
</evidence>
<accession>X6LG33</accession>
<proteinExistence type="predicted"/>
<keyword evidence="2" id="KW-1185">Reference proteome</keyword>
<reference evidence="1 2" key="1">
    <citation type="journal article" date="2013" name="Curr. Biol.">
        <title>The Genome of the Foraminiferan Reticulomyxa filosa.</title>
        <authorList>
            <person name="Glockner G."/>
            <person name="Hulsmann N."/>
            <person name="Schleicher M."/>
            <person name="Noegel A.A."/>
            <person name="Eichinger L."/>
            <person name="Gallinger C."/>
            <person name="Pawlowski J."/>
            <person name="Sierra R."/>
            <person name="Euteneuer U."/>
            <person name="Pillet L."/>
            <person name="Moustafa A."/>
            <person name="Platzer M."/>
            <person name="Groth M."/>
            <person name="Szafranski K."/>
            <person name="Schliwa M."/>
        </authorList>
    </citation>
    <scope>NUCLEOTIDE SEQUENCE [LARGE SCALE GENOMIC DNA]</scope>
</reference>
<organism evidence="1 2">
    <name type="scientific">Reticulomyxa filosa</name>
    <dbReference type="NCBI Taxonomy" id="46433"/>
    <lineage>
        <taxon>Eukaryota</taxon>
        <taxon>Sar</taxon>
        <taxon>Rhizaria</taxon>
        <taxon>Retaria</taxon>
        <taxon>Foraminifera</taxon>
        <taxon>Monothalamids</taxon>
        <taxon>Reticulomyxidae</taxon>
        <taxon>Reticulomyxa</taxon>
    </lineage>
</organism>
<comment type="caution">
    <text evidence="1">The sequence shown here is derived from an EMBL/GenBank/DDBJ whole genome shotgun (WGS) entry which is preliminary data.</text>
</comment>
<gene>
    <name evidence="1" type="ORF">RFI_36517</name>
</gene>
<protein>
    <submittedName>
        <fullName evidence="1">Uncharacterized protein</fullName>
    </submittedName>
</protein>
<dbReference type="AlphaFoldDB" id="X6LG33"/>